<dbReference type="Pfam" id="PF00857">
    <property type="entry name" value="Isochorismatase"/>
    <property type="match status" value="1"/>
</dbReference>
<dbReference type="AlphaFoldDB" id="X1H4Y9"/>
<dbReference type="PANTHER" id="PTHR43540">
    <property type="entry name" value="PEROXYUREIDOACRYLATE/UREIDOACRYLATE AMIDOHYDROLASE-RELATED"/>
    <property type="match status" value="1"/>
</dbReference>
<comment type="caution">
    <text evidence="3">The sequence shown here is derived from an EMBL/GenBank/DDBJ whole genome shotgun (WGS) entry which is preliminary data.</text>
</comment>
<reference evidence="3" key="1">
    <citation type="journal article" date="2014" name="Front. Microbiol.">
        <title>High frequency of phylogenetically diverse reductive dehalogenase-homologous genes in deep subseafloor sedimentary metagenomes.</title>
        <authorList>
            <person name="Kawai M."/>
            <person name="Futagami T."/>
            <person name="Toyoda A."/>
            <person name="Takaki Y."/>
            <person name="Nishi S."/>
            <person name="Hori S."/>
            <person name="Arai W."/>
            <person name="Tsubouchi T."/>
            <person name="Morono Y."/>
            <person name="Uchiyama I."/>
            <person name="Ito T."/>
            <person name="Fujiyama A."/>
            <person name="Inagaki F."/>
            <person name="Takami H."/>
        </authorList>
    </citation>
    <scope>NUCLEOTIDE SEQUENCE</scope>
    <source>
        <strain evidence="3">Expedition CK06-06</strain>
    </source>
</reference>
<proteinExistence type="predicted"/>
<accession>X1H4Y9</accession>
<dbReference type="GO" id="GO:0016787">
    <property type="term" value="F:hydrolase activity"/>
    <property type="evidence" value="ECO:0007669"/>
    <property type="project" value="UniProtKB-KW"/>
</dbReference>
<dbReference type="CDD" id="cd00431">
    <property type="entry name" value="cysteine_hydrolases"/>
    <property type="match status" value="1"/>
</dbReference>
<protein>
    <recommendedName>
        <fullName evidence="2">Isochorismatase-like domain-containing protein</fullName>
    </recommendedName>
</protein>
<feature type="domain" description="Isochorismatase-like" evidence="2">
    <location>
        <begin position="12"/>
        <end position="114"/>
    </location>
</feature>
<dbReference type="InterPro" id="IPR050272">
    <property type="entry name" value="Isochorismatase-like_hydrls"/>
</dbReference>
<sequence length="119" mass="13651">MIKMIKSLPIFPPHCIINTEGAKLIDELKVMPGEYSIEKRRYSGFYGTNLDKVLTSERVDHVYLVGVCTSICVMETVSDLRNRDYPTFVFRRGVADFDQEAHKFSLMRMEKILGATVLD</sequence>
<evidence type="ECO:0000259" key="2">
    <source>
        <dbReference type="Pfam" id="PF00857"/>
    </source>
</evidence>
<dbReference type="Gene3D" id="3.40.50.850">
    <property type="entry name" value="Isochorismatase-like"/>
    <property type="match status" value="1"/>
</dbReference>
<name>X1H4Y9_9ZZZZ</name>
<dbReference type="SUPFAM" id="SSF52499">
    <property type="entry name" value="Isochorismatase-like hydrolases"/>
    <property type="match status" value="1"/>
</dbReference>
<gene>
    <name evidence="3" type="ORF">S03H2_44709</name>
</gene>
<dbReference type="PANTHER" id="PTHR43540:SF10">
    <property type="entry name" value="ISOCHORISMATASE"/>
    <property type="match status" value="1"/>
</dbReference>
<keyword evidence="1" id="KW-0378">Hydrolase</keyword>
<dbReference type="InterPro" id="IPR036380">
    <property type="entry name" value="Isochorismatase-like_sf"/>
</dbReference>
<dbReference type="InterPro" id="IPR000868">
    <property type="entry name" value="Isochorismatase-like_dom"/>
</dbReference>
<evidence type="ECO:0000256" key="1">
    <source>
        <dbReference type="ARBA" id="ARBA00022801"/>
    </source>
</evidence>
<organism evidence="3">
    <name type="scientific">marine sediment metagenome</name>
    <dbReference type="NCBI Taxonomy" id="412755"/>
    <lineage>
        <taxon>unclassified sequences</taxon>
        <taxon>metagenomes</taxon>
        <taxon>ecological metagenomes</taxon>
    </lineage>
</organism>
<dbReference type="EMBL" id="BARU01027972">
    <property type="protein sequence ID" value="GAH65241.1"/>
    <property type="molecule type" value="Genomic_DNA"/>
</dbReference>
<evidence type="ECO:0000313" key="3">
    <source>
        <dbReference type="EMBL" id="GAH65241.1"/>
    </source>
</evidence>